<evidence type="ECO:0000259" key="8">
    <source>
        <dbReference type="PROSITE" id="PS51192"/>
    </source>
</evidence>
<dbReference type="Pfam" id="PF23348">
    <property type="entry name" value="RDM3_C"/>
    <property type="match status" value="1"/>
</dbReference>
<dbReference type="InterPro" id="IPR050079">
    <property type="entry name" value="DEAD_box_RNA_helicase"/>
</dbReference>
<evidence type="ECO:0000313" key="11">
    <source>
        <dbReference type="EMBL" id="TWE12182.1"/>
    </source>
</evidence>
<dbReference type="InterPro" id="IPR057584">
    <property type="entry name" value="RDM3_C"/>
</dbReference>
<dbReference type="OrthoDB" id="9805696at2"/>
<feature type="domain" description="Helicase C-terminal" evidence="9">
    <location>
        <begin position="590"/>
        <end position="739"/>
    </location>
</feature>
<dbReference type="PROSITE" id="PS51192">
    <property type="entry name" value="HELICASE_ATP_BIND_1"/>
    <property type="match status" value="1"/>
</dbReference>
<gene>
    <name evidence="11" type="ORF">BKA23_0980</name>
</gene>
<evidence type="ECO:0000256" key="6">
    <source>
        <dbReference type="PROSITE-ProRule" id="PRU00552"/>
    </source>
</evidence>
<evidence type="ECO:0000259" key="10">
    <source>
        <dbReference type="PROSITE" id="PS51195"/>
    </source>
</evidence>
<feature type="compositionally biased region" description="Basic and acidic residues" evidence="7">
    <location>
        <begin position="1"/>
        <end position="10"/>
    </location>
</feature>
<evidence type="ECO:0000256" key="1">
    <source>
        <dbReference type="ARBA" id="ARBA00022741"/>
    </source>
</evidence>
<dbReference type="PROSITE" id="PS51195">
    <property type="entry name" value="Q_MOTIF"/>
    <property type="match status" value="1"/>
</dbReference>
<dbReference type="InterPro" id="IPR014001">
    <property type="entry name" value="Helicase_ATP-bd"/>
</dbReference>
<keyword evidence="4" id="KW-0067">ATP-binding</keyword>
<comment type="caution">
    <text evidence="11">The sequence shown here is derived from an EMBL/GenBank/DDBJ whole genome shotgun (WGS) entry which is preliminary data.</text>
</comment>
<dbReference type="Pfam" id="PF00271">
    <property type="entry name" value="Helicase_C"/>
    <property type="match status" value="1"/>
</dbReference>
<sequence>MTKKSTDGKKARWTRAQKVEAKRTPARKQAAGRDERPARRDDRTGGARTGSDNRGFDRGSDRGSSRFGDRSGRYDSRDGGHRNGDRADGGFERRDDRGGNRGYQRRDDNQGGRGYERRDDRGGSRGYQDRNDRGGYQRRDDNQGGRGYERRDDRGGYQRRDDNQGGRGYQDRNDRGGYQRRDDNQGGRGYERRDDRGGYQRRDDRGGSRGYQDRNDRGGYQRRDDRGGSRGYQDRNDRGGYQRRDDNQGGRSYDRRDNRGHERGDDRGDQRRDNRVPAFRRDDRRQDDRAFDQTDQANTIDVAEQTETVRPVETPAADSTTPNTHNTEDNIVTTQEVVGADAAAAYTTDDEIETTQADDNVDAPTFADLDLPASLVERLARDGITSPFPIQVATIPDALAGRDVLGRGRTGSGKTLAFGLPALTRLAAGGKARPNQPRAIVLVPTRELAMQVSDALQPLVHVIGLRHKLVAGGMPYEPQLSALERGVDLLIATPGRLIDLMERGAADLSRVEIAVLDEADHMAEMGFLEAITQILDEVPTDGQRLLFSATLDRGIDTVVEKYLTDPVEHATDDGTASVTTMAHHALLIEPRDKKVVTAQVANRPGRTVVFVRTKLGADRVAGELRDQGVLAASLHGGLNQGQRNKVLNAFKDGKVPVLVATDVAARGIHVDEVGVVLQVDPPADHKDYLHRAGRTARAGEKGTVVTLALPHQRRTMQRLLDDAGVGVQLQRAQPGDDVIRAAGGSTPEGRSISDDELQRILTPPRANRGGRSYGDRRGSRDGYRGGRGGGYNDRGGRGGYGGDRGGRGGFSRDGGGDRGGRGGYAGGRGGQGGGRRFDRD</sequence>
<organism evidence="11 12">
    <name type="scientific">Rudaeicoccus suwonensis</name>
    <dbReference type="NCBI Taxonomy" id="657409"/>
    <lineage>
        <taxon>Bacteria</taxon>
        <taxon>Bacillati</taxon>
        <taxon>Actinomycetota</taxon>
        <taxon>Actinomycetes</taxon>
        <taxon>Micrococcales</taxon>
        <taxon>Dermacoccaceae</taxon>
        <taxon>Rudaeicoccus</taxon>
    </lineage>
</organism>
<dbReference type="PROSITE" id="PS51194">
    <property type="entry name" value="HELICASE_CTER"/>
    <property type="match status" value="1"/>
</dbReference>
<dbReference type="InterPro" id="IPR014014">
    <property type="entry name" value="RNA_helicase_DEAD_Q_motif"/>
</dbReference>
<feature type="compositionally biased region" description="Basic and acidic residues" evidence="7">
    <location>
        <begin position="773"/>
        <end position="784"/>
    </location>
</feature>
<dbReference type="SMART" id="SM00490">
    <property type="entry name" value="HELICc"/>
    <property type="match status" value="1"/>
</dbReference>
<evidence type="ECO:0000313" key="12">
    <source>
        <dbReference type="Proteomes" id="UP000318297"/>
    </source>
</evidence>
<feature type="region of interest" description="Disordered" evidence="7">
    <location>
        <begin position="736"/>
        <end position="840"/>
    </location>
</feature>
<evidence type="ECO:0000256" key="2">
    <source>
        <dbReference type="ARBA" id="ARBA00022801"/>
    </source>
</evidence>
<dbReference type="InterPro" id="IPR011545">
    <property type="entry name" value="DEAD/DEAH_box_helicase_dom"/>
</dbReference>
<dbReference type="GO" id="GO:0005829">
    <property type="term" value="C:cytosol"/>
    <property type="evidence" value="ECO:0007669"/>
    <property type="project" value="TreeGrafter"/>
</dbReference>
<feature type="compositionally biased region" description="Gly residues" evidence="7">
    <location>
        <begin position="785"/>
        <end position="813"/>
    </location>
</feature>
<dbReference type="GO" id="GO:0003724">
    <property type="term" value="F:RNA helicase activity"/>
    <property type="evidence" value="ECO:0007669"/>
    <property type="project" value="InterPro"/>
</dbReference>
<feature type="short sequence motif" description="Q motif" evidence="6">
    <location>
        <begin position="364"/>
        <end position="392"/>
    </location>
</feature>
<evidence type="ECO:0000256" key="3">
    <source>
        <dbReference type="ARBA" id="ARBA00022806"/>
    </source>
</evidence>
<keyword evidence="1" id="KW-0547">Nucleotide-binding</keyword>
<feature type="compositionally biased region" description="Gly residues" evidence="7">
    <location>
        <begin position="821"/>
        <end position="834"/>
    </location>
</feature>
<dbReference type="CDD" id="cd18787">
    <property type="entry name" value="SF2_C_DEAD"/>
    <property type="match status" value="1"/>
</dbReference>
<dbReference type="Pfam" id="PF00270">
    <property type="entry name" value="DEAD"/>
    <property type="match status" value="1"/>
</dbReference>
<feature type="domain" description="Helicase ATP-binding" evidence="8">
    <location>
        <begin position="395"/>
        <end position="569"/>
    </location>
</feature>
<dbReference type="SMART" id="SM00487">
    <property type="entry name" value="DEXDc"/>
    <property type="match status" value="1"/>
</dbReference>
<dbReference type="AlphaFoldDB" id="A0A561E992"/>
<protein>
    <submittedName>
        <fullName evidence="11">Superfamily II DNA/RNA helicase</fullName>
    </submittedName>
</protein>
<comment type="similarity">
    <text evidence="5">Belongs to the DEAD box helicase family.</text>
</comment>
<dbReference type="GO" id="GO:0016787">
    <property type="term" value="F:hydrolase activity"/>
    <property type="evidence" value="ECO:0007669"/>
    <property type="project" value="UniProtKB-KW"/>
</dbReference>
<dbReference type="GO" id="GO:0003676">
    <property type="term" value="F:nucleic acid binding"/>
    <property type="evidence" value="ECO:0007669"/>
    <property type="project" value="InterPro"/>
</dbReference>
<evidence type="ECO:0000256" key="7">
    <source>
        <dbReference type="SAM" id="MobiDB-lite"/>
    </source>
</evidence>
<keyword evidence="2" id="KW-0378">Hydrolase</keyword>
<feature type="compositionally biased region" description="Basic and acidic residues" evidence="7">
    <location>
        <begin position="31"/>
        <end position="45"/>
    </location>
</feature>
<evidence type="ECO:0000256" key="5">
    <source>
        <dbReference type="ARBA" id="ARBA00038437"/>
    </source>
</evidence>
<dbReference type="InterPro" id="IPR001650">
    <property type="entry name" value="Helicase_C-like"/>
</dbReference>
<dbReference type="PANTHER" id="PTHR47959:SF13">
    <property type="entry name" value="ATP-DEPENDENT RNA HELICASE RHLE"/>
    <property type="match status" value="1"/>
</dbReference>
<accession>A0A561E992</accession>
<feature type="compositionally biased region" description="Basic and acidic residues" evidence="7">
    <location>
        <begin position="54"/>
        <end position="292"/>
    </location>
</feature>
<dbReference type="SUPFAM" id="SSF52540">
    <property type="entry name" value="P-loop containing nucleoside triphosphate hydrolases"/>
    <property type="match status" value="1"/>
</dbReference>
<feature type="region of interest" description="Disordered" evidence="7">
    <location>
        <begin position="1"/>
        <end position="331"/>
    </location>
</feature>
<dbReference type="InterPro" id="IPR027417">
    <property type="entry name" value="P-loop_NTPase"/>
</dbReference>
<keyword evidence="3 11" id="KW-0347">Helicase</keyword>
<dbReference type="PANTHER" id="PTHR47959">
    <property type="entry name" value="ATP-DEPENDENT RNA HELICASE RHLE-RELATED"/>
    <property type="match status" value="1"/>
</dbReference>
<dbReference type="EMBL" id="VIVQ01000001">
    <property type="protein sequence ID" value="TWE12182.1"/>
    <property type="molecule type" value="Genomic_DNA"/>
</dbReference>
<dbReference type="GO" id="GO:0005524">
    <property type="term" value="F:ATP binding"/>
    <property type="evidence" value="ECO:0007669"/>
    <property type="project" value="UniProtKB-KW"/>
</dbReference>
<name>A0A561E992_9MICO</name>
<evidence type="ECO:0000259" key="9">
    <source>
        <dbReference type="PROSITE" id="PS51194"/>
    </source>
</evidence>
<reference evidence="11 12" key="1">
    <citation type="submission" date="2019-06" db="EMBL/GenBank/DDBJ databases">
        <title>Sequencing the genomes of 1000 actinobacteria strains.</title>
        <authorList>
            <person name="Klenk H.-P."/>
        </authorList>
    </citation>
    <scope>NUCLEOTIDE SEQUENCE [LARGE SCALE GENOMIC DNA]</scope>
    <source>
        <strain evidence="11 12">DSM 19560</strain>
    </source>
</reference>
<dbReference type="InterPro" id="IPR044742">
    <property type="entry name" value="DEAD/DEAH_RhlB"/>
</dbReference>
<keyword evidence="12" id="KW-1185">Reference proteome</keyword>
<feature type="compositionally biased region" description="Polar residues" evidence="7">
    <location>
        <begin position="317"/>
        <end position="331"/>
    </location>
</feature>
<dbReference type="Gene3D" id="3.40.50.300">
    <property type="entry name" value="P-loop containing nucleotide triphosphate hydrolases"/>
    <property type="match status" value="2"/>
</dbReference>
<feature type="domain" description="DEAD-box RNA helicase Q" evidence="10">
    <location>
        <begin position="364"/>
        <end position="392"/>
    </location>
</feature>
<evidence type="ECO:0000256" key="4">
    <source>
        <dbReference type="ARBA" id="ARBA00022840"/>
    </source>
</evidence>
<proteinExistence type="inferred from homology"/>
<dbReference type="Proteomes" id="UP000318297">
    <property type="component" value="Unassembled WGS sequence"/>
</dbReference>
<dbReference type="CDD" id="cd00268">
    <property type="entry name" value="DEADc"/>
    <property type="match status" value="1"/>
</dbReference>